<dbReference type="EMBL" id="JAVDVX010000004">
    <property type="protein sequence ID" value="MDR7090477.1"/>
    <property type="molecule type" value="Genomic_DNA"/>
</dbReference>
<dbReference type="Gene3D" id="3.40.720.10">
    <property type="entry name" value="Alkaline Phosphatase, subunit A"/>
    <property type="match status" value="1"/>
</dbReference>
<dbReference type="Pfam" id="PF07586">
    <property type="entry name" value="HXXSHH"/>
    <property type="match status" value="1"/>
</dbReference>
<evidence type="ECO:0000313" key="1">
    <source>
        <dbReference type="EMBL" id="MDR7090477.1"/>
    </source>
</evidence>
<sequence>MKTQEKNFHNKRRQLLKMMASAPLINTGLITAGVGFANAARAATSVKNVIFVFIPGGAPRGATSVSPDAAFNLKPASAPLEPVKNECVFFGADMNGHGHGLAQTALGGLTRAPKTIDLALGDVLGGSTPFKSIQLGVLSRDTSVSAINSWTRTPVITDPARAFEILRTGSSLYGTGFDQQQKQLSINLRAVQQLQQQLSNFASTRLQANQDAIAELQAELSPGGFGPDCDLQQQSWPTGSINPNDGQQFTRLWELQTNNAVTAIKCGLTHVVTMLMGNDEEDFVATGFNYSYAQAANGFPGSAEYTAYRAYLSQRLTHLIQQLQTNTDINGAPLLDSTLVVQVTNMADTSDNTGINAPFMFAGGGSSIRKGQVLRAAEHTQIMDTVALAVGAYGIIAPYSSQGPIPGVVV</sequence>
<evidence type="ECO:0008006" key="3">
    <source>
        <dbReference type="Google" id="ProtNLM"/>
    </source>
</evidence>
<dbReference type="RefSeq" id="WP_310072827.1">
    <property type="nucleotide sequence ID" value="NZ_JAVDVX010000004.1"/>
</dbReference>
<dbReference type="InterPro" id="IPR011447">
    <property type="entry name" value="DUF1552"/>
</dbReference>
<proteinExistence type="predicted"/>
<organism evidence="1 2">
    <name type="scientific">Cellvibrio fibrivorans</name>
    <dbReference type="NCBI Taxonomy" id="126350"/>
    <lineage>
        <taxon>Bacteria</taxon>
        <taxon>Pseudomonadati</taxon>
        <taxon>Pseudomonadota</taxon>
        <taxon>Gammaproteobacteria</taxon>
        <taxon>Cellvibrionales</taxon>
        <taxon>Cellvibrionaceae</taxon>
        <taxon>Cellvibrio</taxon>
    </lineage>
</organism>
<protein>
    <recommendedName>
        <fullName evidence="3">DUF1552 domain-containing protein</fullName>
    </recommendedName>
</protein>
<evidence type="ECO:0000313" key="2">
    <source>
        <dbReference type="Proteomes" id="UP001253595"/>
    </source>
</evidence>
<comment type="caution">
    <text evidence="1">The sequence shown here is derived from an EMBL/GenBank/DDBJ whole genome shotgun (WGS) entry which is preliminary data.</text>
</comment>
<name>A0ABU1UZ53_9GAMM</name>
<dbReference type="InterPro" id="IPR017850">
    <property type="entry name" value="Alkaline_phosphatase_core_sf"/>
</dbReference>
<dbReference type="Proteomes" id="UP001253595">
    <property type="component" value="Unassembled WGS sequence"/>
</dbReference>
<accession>A0ABU1UZ53</accession>
<keyword evidence="2" id="KW-1185">Reference proteome</keyword>
<gene>
    <name evidence="1" type="ORF">J2X05_002501</name>
</gene>
<reference evidence="1 2" key="1">
    <citation type="submission" date="2023-07" db="EMBL/GenBank/DDBJ databases">
        <title>Sorghum-associated microbial communities from plants grown in Nebraska, USA.</title>
        <authorList>
            <person name="Schachtman D."/>
        </authorList>
    </citation>
    <scope>NUCLEOTIDE SEQUENCE [LARGE SCALE GENOMIC DNA]</scope>
    <source>
        <strain evidence="1 2">BE190</strain>
    </source>
</reference>